<keyword evidence="2" id="KW-0812">Transmembrane</keyword>
<gene>
    <name evidence="3" type="ORF">A2628_00235</name>
</gene>
<dbReference type="GO" id="GO:0043107">
    <property type="term" value="P:type IV pilus-dependent motility"/>
    <property type="evidence" value="ECO:0007669"/>
    <property type="project" value="InterPro"/>
</dbReference>
<evidence type="ECO:0000313" key="4">
    <source>
        <dbReference type="Proteomes" id="UP000179221"/>
    </source>
</evidence>
<keyword evidence="2" id="KW-1133">Transmembrane helix</keyword>
<accession>A0A1F7YF61</accession>
<evidence type="ECO:0000256" key="1">
    <source>
        <dbReference type="SAM" id="MobiDB-lite"/>
    </source>
</evidence>
<dbReference type="EMBL" id="MGGL01000017">
    <property type="protein sequence ID" value="OGM25961.1"/>
    <property type="molecule type" value="Genomic_DNA"/>
</dbReference>
<reference evidence="3 4" key="1">
    <citation type="journal article" date="2016" name="Nat. Commun.">
        <title>Thousands of microbial genomes shed light on interconnected biogeochemical processes in an aquifer system.</title>
        <authorList>
            <person name="Anantharaman K."/>
            <person name="Brown C.T."/>
            <person name="Hug L.A."/>
            <person name="Sharon I."/>
            <person name="Castelle C.J."/>
            <person name="Probst A.J."/>
            <person name="Thomas B.C."/>
            <person name="Singh A."/>
            <person name="Wilkins M.J."/>
            <person name="Karaoz U."/>
            <person name="Brodie E.L."/>
            <person name="Williams K.H."/>
            <person name="Hubbard S.S."/>
            <person name="Banfield J.F."/>
        </authorList>
    </citation>
    <scope>NUCLEOTIDE SEQUENCE [LARGE SCALE GENOMIC DNA]</scope>
</reference>
<dbReference type="InterPro" id="IPR007445">
    <property type="entry name" value="PilO"/>
</dbReference>
<dbReference type="Pfam" id="PF04350">
    <property type="entry name" value="PilO"/>
    <property type="match status" value="1"/>
</dbReference>
<protein>
    <submittedName>
        <fullName evidence="3">Uncharacterized protein</fullName>
    </submittedName>
</protein>
<feature type="transmembrane region" description="Helical" evidence="2">
    <location>
        <begin position="58"/>
        <end position="82"/>
    </location>
</feature>
<feature type="region of interest" description="Disordered" evidence="1">
    <location>
        <begin position="1"/>
        <end position="22"/>
    </location>
</feature>
<organism evidence="3 4">
    <name type="scientific">Candidatus Woesebacteria bacterium RIFCSPHIGHO2_01_FULL_40_22</name>
    <dbReference type="NCBI Taxonomy" id="1802499"/>
    <lineage>
        <taxon>Bacteria</taxon>
        <taxon>Candidatus Woeseibacteriota</taxon>
    </lineage>
</organism>
<sequence length="228" mass="25639">MRLKNDPSIKFTNNNMDKKRENTQIKEDKTEVAKNTMLNETMKPERAKKISKSKGKSFPVFAFVGVLILALMTLTVIILSSLDSKAQELKKLRNEALDAQASSRVEKEDLDIKSIQENVEKINSLFPNETGLVNFVREIEKMKEGGVVKGISFVSQDAVRDKNKYLGIPFVIDMEGSWESIDLALQGIEKLPYLVRTITVEARVSEGGGVNFKYGGFIYVDESLAKNR</sequence>
<name>A0A1F7YF61_9BACT</name>
<comment type="caution">
    <text evidence="3">The sequence shown here is derived from an EMBL/GenBank/DDBJ whole genome shotgun (WGS) entry which is preliminary data.</text>
</comment>
<keyword evidence="2" id="KW-0472">Membrane</keyword>
<proteinExistence type="predicted"/>
<evidence type="ECO:0000313" key="3">
    <source>
        <dbReference type="EMBL" id="OGM25961.1"/>
    </source>
</evidence>
<dbReference type="GO" id="GO:0043683">
    <property type="term" value="P:type IV pilus assembly"/>
    <property type="evidence" value="ECO:0007669"/>
    <property type="project" value="InterPro"/>
</dbReference>
<evidence type="ECO:0000256" key="2">
    <source>
        <dbReference type="SAM" id="Phobius"/>
    </source>
</evidence>
<dbReference type="AlphaFoldDB" id="A0A1F7YF61"/>
<dbReference type="Proteomes" id="UP000179221">
    <property type="component" value="Unassembled WGS sequence"/>
</dbReference>